<dbReference type="InterPro" id="IPR008207">
    <property type="entry name" value="Sig_transdc_His_kin_Hpt_dom"/>
</dbReference>
<evidence type="ECO:0000313" key="14">
    <source>
        <dbReference type="EMBL" id="MCZ2720709.1"/>
    </source>
</evidence>
<dbReference type="EMBL" id="JAPUBN010000010">
    <property type="protein sequence ID" value="MCZ2720709.1"/>
    <property type="molecule type" value="Genomic_DNA"/>
</dbReference>
<accession>A0ABT4JQV0</accession>
<dbReference type="SUPFAM" id="SSF47226">
    <property type="entry name" value="Histidine-containing phosphotransfer domain, HPT domain"/>
    <property type="match status" value="1"/>
</dbReference>
<evidence type="ECO:0000259" key="13">
    <source>
        <dbReference type="PROSITE" id="PS50894"/>
    </source>
</evidence>
<evidence type="ECO:0000256" key="8">
    <source>
        <dbReference type="ARBA" id="ARBA00023012"/>
    </source>
</evidence>
<evidence type="ECO:0000256" key="7">
    <source>
        <dbReference type="ARBA" id="ARBA00022989"/>
    </source>
</evidence>
<keyword evidence="9" id="KW-0472">Membrane</keyword>
<dbReference type="Gene3D" id="1.20.120.160">
    <property type="entry name" value="HPT domain"/>
    <property type="match status" value="1"/>
</dbReference>
<gene>
    <name evidence="14" type="ORF">O1D97_03370</name>
</gene>
<dbReference type="Gene3D" id="3.40.50.2300">
    <property type="match status" value="1"/>
</dbReference>
<keyword evidence="7" id="KW-1133">Transmembrane helix</keyword>
<dbReference type="RefSeq" id="WP_269122812.1">
    <property type="nucleotide sequence ID" value="NZ_JAPUBN010000010.1"/>
</dbReference>
<evidence type="ECO:0000256" key="11">
    <source>
        <dbReference type="PROSITE-ProRule" id="PRU00169"/>
    </source>
</evidence>
<evidence type="ECO:0000256" key="6">
    <source>
        <dbReference type="ARBA" id="ARBA00022840"/>
    </source>
</evidence>
<dbReference type="PROSITE" id="PS50894">
    <property type="entry name" value="HPT"/>
    <property type="match status" value="1"/>
</dbReference>
<proteinExistence type="predicted"/>
<dbReference type="SUPFAM" id="SSF52172">
    <property type="entry name" value="CheY-like"/>
    <property type="match status" value="1"/>
</dbReference>
<evidence type="ECO:0000256" key="10">
    <source>
        <dbReference type="PROSITE-ProRule" id="PRU00110"/>
    </source>
</evidence>
<keyword evidence="15" id="KW-1185">Reference proteome</keyword>
<keyword evidence="4" id="KW-0812">Transmembrane</keyword>
<keyword evidence="3 10" id="KW-0597">Phosphoprotein</keyword>
<dbReference type="PANTHER" id="PTHR45339">
    <property type="entry name" value="HYBRID SIGNAL TRANSDUCTION HISTIDINE KINASE J"/>
    <property type="match status" value="1"/>
</dbReference>
<evidence type="ECO:0000256" key="4">
    <source>
        <dbReference type="ARBA" id="ARBA00022692"/>
    </source>
</evidence>
<evidence type="ECO:0000259" key="12">
    <source>
        <dbReference type="PROSITE" id="PS50110"/>
    </source>
</evidence>
<comment type="caution">
    <text evidence="11">Lacks conserved residue(s) required for the propagation of feature annotation.</text>
</comment>
<sequence length="286" mass="32743">MPMMDGYEASQKIIQILGDDSPSIIAMTANVLEKDKLYMKECGMRGVISKPINPVNLFDIIQSQLTMDKKSSFIESSSPAVDYPVLIDYGKYSNVLNSLKEVGVDTDFALPNVSGDVHRYYSLLFKYINDLKEKVSQLEKTIFLDDSANRKKICHNMKGVSLNLGIVEVGKLLGMMEEEYDRSILSFQLQRLISLTKKIERKLYDIRQYETLLVQDEKSELKRDYRAILMDVLPLLKLGDLSCLDYILELRHYSENQQVIVLIDQIESMDFRLASETVANILNNQS</sequence>
<protein>
    <submittedName>
        <fullName evidence="14">Uncharacterized protein</fullName>
    </submittedName>
</protein>
<keyword evidence="5" id="KW-0547">Nucleotide-binding</keyword>
<dbReference type="PROSITE" id="PS50110">
    <property type="entry name" value="RESPONSE_REGULATORY"/>
    <property type="match status" value="1"/>
</dbReference>
<evidence type="ECO:0000313" key="15">
    <source>
        <dbReference type="Proteomes" id="UP001149719"/>
    </source>
</evidence>
<feature type="domain" description="Response regulatory" evidence="12">
    <location>
        <begin position="1"/>
        <end position="65"/>
    </location>
</feature>
<dbReference type="PANTHER" id="PTHR45339:SF1">
    <property type="entry name" value="HYBRID SIGNAL TRANSDUCTION HISTIDINE KINASE J"/>
    <property type="match status" value="1"/>
</dbReference>
<keyword evidence="2" id="KW-1003">Cell membrane</keyword>
<organism evidence="14 15">
    <name type="scientific">Marinomonas phaeophyticola</name>
    <dbReference type="NCBI Taxonomy" id="3004091"/>
    <lineage>
        <taxon>Bacteria</taxon>
        <taxon>Pseudomonadati</taxon>
        <taxon>Pseudomonadota</taxon>
        <taxon>Gammaproteobacteria</taxon>
        <taxon>Oceanospirillales</taxon>
        <taxon>Oceanospirillaceae</taxon>
        <taxon>Marinomonas</taxon>
    </lineage>
</organism>
<evidence type="ECO:0000256" key="1">
    <source>
        <dbReference type="ARBA" id="ARBA00004651"/>
    </source>
</evidence>
<comment type="subcellular location">
    <subcellularLocation>
        <location evidence="1">Cell membrane</location>
        <topology evidence="1">Multi-pass membrane protein</topology>
    </subcellularLocation>
</comment>
<keyword evidence="8" id="KW-0902">Two-component regulatory system</keyword>
<evidence type="ECO:0000256" key="2">
    <source>
        <dbReference type="ARBA" id="ARBA00022475"/>
    </source>
</evidence>
<comment type="caution">
    <text evidence="14">The sequence shown here is derived from an EMBL/GenBank/DDBJ whole genome shotgun (WGS) entry which is preliminary data.</text>
</comment>
<dbReference type="InterPro" id="IPR011006">
    <property type="entry name" value="CheY-like_superfamily"/>
</dbReference>
<feature type="modified residue" description="Phosphohistidine" evidence="10">
    <location>
        <position position="155"/>
    </location>
</feature>
<reference evidence="14" key="1">
    <citation type="submission" date="2022-12" db="EMBL/GenBank/DDBJ databases">
        <title>Marinomonas 15G1-11 sp. nov, isolated from marine algae.</title>
        <authorList>
            <person name="Butt M."/>
            <person name="Choi D.G."/>
            <person name="Kim J.M."/>
            <person name="Lee J.K."/>
            <person name="Baek J.H."/>
            <person name="Jeon C.O."/>
        </authorList>
    </citation>
    <scope>NUCLEOTIDE SEQUENCE</scope>
    <source>
        <strain evidence="14">15G1-11</strain>
    </source>
</reference>
<dbReference type="InterPro" id="IPR036641">
    <property type="entry name" value="HPT_dom_sf"/>
</dbReference>
<name>A0ABT4JQV0_9GAMM</name>
<keyword evidence="6" id="KW-0067">ATP-binding</keyword>
<dbReference type="Proteomes" id="UP001149719">
    <property type="component" value="Unassembled WGS sequence"/>
</dbReference>
<evidence type="ECO:0000256" key="3">
    <source>
        <dbReference type="ARBA" id="ARBA00022553"/>
    </source>
</evidence>
<evidence type="ECO:0000256" key="9">
    <source>
        <dbReference type="ARBA" id="ARBA00023136"/>
    </source>
</evidence>
<feature type="domain" description="HPt" evidence="13">
    <location>
        <begin position="116"/>
        <end position="210"/>
    </location>
</feature>
<dbReference type="InterPro" id="IPR001789">
    <property type="entry name" value="Sig_transdc_resp-reg_receiver"/>
</dbReference>
<evidence type="ECO:0000256" key="5">
    <source>
        <dbReference type="ARBA" id="ARBA00022741"/>
    </source>
</evidence>